<sequence length="188" mass="21150">MEGRVRASGDYSERSIGVQLIQTFALVGSMMVNASLQRGRCTLCWIQLGTLKQAETNVSDDKSSTYSTCQSNNSEGSIGNSHSAAQLVGYLHQNHKVILKEDVDENCPRQSIDMPIWPILYKQHSTPDLRQIEKIERSQEEEQVFIIWMNLKVLRGQARSSTEEAEALRKEYAQSELRTIVFQQAGAG</sequence>
<comment type="caution">
    <text evidence="2">The sequence shown here is derived from an EMBL/GenBank/DDBJ whole genome shotgun (WGS) entry which is preliminary data.</text>
</comment>
<reference evidence="2" key="2">
    <citation type="submission" date="2022-01" db="EMBL/GenBank/DDBJ databases">
        <authorList>
            <person name="Yamashiro T."/>
            <person name="Shiraishi A."/>
            <person name="Satake H."/>
            <person name="Nakayama K."/>
        </authorList>
    </citation>
    <scope>NUCLEOTIDE SEQUENCE</scope>
</reference>
<keyword evidence="1" id="KW-0175">Coiled coil</keyword>
<gene>
    <name evidence="2" type="ORF">Tco_0937742</name>
</gene>
<accession>A0ABQ5DHQ8</accession>
<name>A0ABQ5DHQ8_9ASTR</name>
<organism evidence="2 3">
    <name type="scientific">Tanacetum coccineum</name>
    <dbReference type="NCBI Taxonomy" id="301880"/>
    <lineage>
        <taxon>Eukaryota</taxon>
        <taxon>Viridiplantae</taxon>
        <taxon>Streptophyta</taxon>
        <taxon>Embryophyta</taxon>
        <taxon>Tracheophyta</taxon>
        <taxon>Spermatophyta</taxon>
        <taxon>Magnoliopsida</taxon>
        <taxon>eudicotyledons</taxon>
        <taxon>Gunneridae</taxon>
        <taxon>Pentapetalae</taxon>
        <taxon>asterids</taxon>
        <taxon>campanulids</taxon>
        <taxon>Asterales</taxon>
        <taxon>Asteraceae</taxon>
        <taxon>Asteroideae</taxon>
        <taxon>Anthemideae</taxon>
        <taxon>Anthemidinae</taxon>
        <taxon>Tanacetum</taxon>
    </lineage>
</organism>
<protein>
    <submittedName>
        <fullName evidence="2">Uncharacterized protein</fullName>
    </submittedName>
</protein>
<keyword evidence="3" id="KW-1185">Reference proteome</keyword>
<feature type="coiled-coil region" evidence="1">
    <location>
        <begin position="151"/>
        <end position="178"/>
    </location>
</feature>
<dbReference type="EMBL" id="BQNB010015260">
    <property type="protein sequence ID" value="GJT37877.1"/>
    <property type="molecule type" value="Genomic_DNA"/>
</dbReference>
<proteinExistence type="predicted"/>
<reference evidence="2" key="1">
    <citation type="journal article" date="2022" name="Int. J. Mol. Sci.">
        <title>Draft Genome of Tanacetum Coccineum: Genomic Comparison of Closely Related Tanacetum-Family Plants.</title>
        <authorList>
            <person name="Yamashiro T."/>
            <person name="Shiraishi A."/>
            <person name="Nakayama K."/>
            <person name="Satake H."/>
        </authorList>
    </citation>
    <scope>NUCLEOTIDE SEQUENCE</scope>
</reference>
<evidence type="ECO:0000313" key="3">
    <source>
        <dbReference type="Proteomes" id="UP001151760"/>
    </source>
</evidence>
<evidence type="ECO:0000313" key="2">
    <source>
        <dbReference type="EMBL" id="GJT37877.1"/>
    </source>
</evidence>
<dbReference type="Proteomes" id="UP001151760">
    <property type="component" value="Unassembled WGS sequence"/>
</dbReference>
<evidence type="ECO:0000256" key="1">
    <source>
        <dbReference type="SAM" id="Coils"/>
    </source>
</evidence>